<accession>A0AAD5QBX5</accession>
<evidence type="ECO:0000313" key="3">
    <source>
        <dbReference type="Proteomes" id="UP001209570"/>
    </source>
</evidence>
<sequence length="212" mass="23069">MPLLLRKSAPSPSVDELSFTKRPPPLAPSSDVPRCLMHASSRSSLRRLRRSSEAEPNDASTASTSVESEEDTSASATTTPRCTCGPSRLSSQGSRKRFSAKLIDTDVLDAQRDTEELGSNSSGCSHDHDSTCNKCARDDEESSLDDEDDGRSIASSDTSSKVVIRDTQLAVVDVELKNLRKTFVKTVYAKLTQMSRRLGRRNGADTKRITSS</sequence>
<feature type="compositionally biased region" description="Basic and acidic residues" evidence="1">
    <location>
        <begin position="125"/>
        <end position="137"/>
    </location>
</feature>
<gene>
    <name evidence="2" type="ORF">P43SY_004772</name>
</gene>
<keyword evidence="3" id="KW-1185">Reference proteome</keyword>
<comment type="caution">
    <text evidence="2">The sequence shown here is derived from an EMBL/GenBank/DDBJ whole genome shotgun (WGS) entry which is preliminary data.</text>
</comment>
<protein>
    <submittedName>
        <fullName evidence="2">Uncharacterized protein</fullName>
    </submittedName>
</protein>
<evidence type="ECO:0000256" key="1">
    <source>
        <dbReference type="SAM" id="MobiDB-lite"/>
    </source>
</evidence>
<evidence type="ECO:0000313" key="2">
    <source>
        <dbReference type="EMBL" id="KAJ0407344.1"/>
    </source>
</evidence>
<organism evidence="2 3">
    <name type="scientific">Pythium insidiosum</name>
    <name type="common">Pythiosis disease agent</name>
    <dbReference type="NCBI Taxonomy" id="114742"/>
    <lineage>
        <taxon>Eukaryota</taxon>
        <taxon>Sar</taxon>
        <taxon>Stramenopiles</taxon>
        <taxon>Oomycota</taxon>
        <taxon>Peronosporomycetes</taxon>
        <taxon>Pythiales</taxon>
        <taxon>Pythiaceae</taxon>
        <taxon>Pythium</taxon>
    </lineage>
</organism>
<proteinExistence type="predicted"/>
<feature type="region of interest" description="Disordered" evidence="1">
    <location>
        <begin position="1"/>
        <end position="160"/>
    </location>
</feature>
<reference evidence="2" key="1">
    <citation type="submission" date="2021-12" db="EMBL/GenBank/DDBJ databases">
        <title>Prjna785345.</title>
        <authorList>
            <person name="Rujirawat T."/>
            <person name="Krajaejun T."/>
        </authorList>
    </citation>
    <scope>NUCLEOTIDE SEQUENCE</scope>
    <source>
        <strain evidence="2">Pi057C3</strain>
    </source>
</reference>
<name>A0AAD5QBX5_PYTIN</name>
<dbReference type="EMBL" id="JAKCXM010000022">
    <property type="protein sequence ID" value="KAJ0407344.1"/>
    <property type="molecule type" value="Genomic_DNA"/>
</dbReference>
<feature type="compositionally biased region" description="Acidic residues" evidence="1">
    <location>
        <begin position="138"/>
        <end position="149"/>
    </location>
</feature>
<dbReference type="Proteomes" id="UP001209570">
    <property type="component" value="Unassembled WGS sequence"/>
</dbReference>
<dbReference type="AlphaFoldDB" id="A0AAD5QBX5"/>